<evidence type="ECO:0000256" key="10">
    <source>
        <dbReference type="ARBA" id="ARBA00022840"/>
    </source>
</evidence>
<evidence type="ECO:0000256" key="8">
    <source>
        <dbReference type="ARBA" id="ARBA00022741"/>
    </source>
</evidence>
<evidence type="ECO:0000256" key="2">
    <source>
        <dbReference type="ARBA" id="ARBA00022527"/>
    </source>
</evidence>
<dbReference type="CDD" id="cd14066">
    <property type="entry name" value="STKc_IRAK"/>
    <property type="match status" value="1"/>
</dbReference>
<comment type="caution">
    <text evidence="19">The sequence shown here is derived from an EMBL/GenBank/DDBJ whole genome shotgun (WGS) entry which is preliminary data.</text>
</comment>
<dbReference type="FunFam" id="3.30.200.20:FF:000225">
    <property type="entry name" value="cold-responsive protein kinase 1"/>
    <property type="match status" value="1"/>
</dbReference>
<name>A0AAP0EFH8_9MAGN</name>
<proteinExistence type="inferred from homology"/>
<organism evidence="19 20">
    <name type="scientific">Stephania yunnanensis</name>
    <dbReference type="NCBI Taxonomy" id="152371"/>
    <lineage>
        <taxon>Eukaryota</taxon>
        <taxon>Viridiplantae</taxon>
        <taxon>Streptophyta</taxon>
        <taxon>Embryophyta</taxon>
        <taxon>Tracheophyta</taxon>
        <taxon>Spermatophyta</taxon>
        <taxon>Magnoliopsida</taxon>
        <taxon>Ranunculales</taxon>
        <taxon>Menispermaceae</taxon>
        <taxon>Menispermoideae</taxon>
        <taxon>Cissampelideae</taxon>
        <taxon>Stephania</taxon>
    </lineage>
</organism>
<reference evidence="19 20" key="1">
    <citation type="submission" date="2024-01" db="EMBL/GenBank/DDBJ databases">
        <title>Genome assemblies of Stephania.</title>
        <authorList>
            <person name="Yang L."/>
        </authorList>
    </citation>
    <scope>NUCLEOTIDE SEQUENCE [LARGE SCALE GENOMIC DNA]</scope>
    <source>
        <strain evidence="19">YNDBR</strain>
        <tissue evidence="19">Leaf</tissue>
    </source>
</reference>
<protein>
    <recommendedName>
        <fullName evidence="18">Protein kinase domain-containing protein</fullName>
    </recommendedName>
</protein>
<keyword evidence="11" id="KW-1133">Transmembrane helix</keyword>
<dbReference type="GO" id="GO:0004674">
    <property type="term" value="F:protein serine/threonine kinase activity"/>
    <property type="evidence" value="ECO:0007669"/>
    <property type="project" value="UniProtKB-KW"/>
</dbReference>
<dbReference type="GO" id="GO:0005524">
    <property type="term" value="F:ATP binding"/>
    <property type="evidence" value="ECO:0007669"/>
    <property type="project" value="UniProtKB-UniRule"/>
</dbReference>
<keyword evidence="12" id="KW-0472">Membrane</keyword>
<keyword evidence="14" id="KW-0325">Glycoprotein</keyword>
<dbReference type="PROSITE" id="PS00107">
    <property type="entry name" value="PROTEIN_KINASE_ATP"/>
    <property type="match status" value="1"/>
</dbReference>
<keyword evidence="20" id="KW-1185">Reference proteome</keyword>
<evidence type="ECO:0000256" key="14">
    <source>
        <dbReference type="ARBA" id="ARBA00023180"/>
    </source>
</evidence>
<dbReference type="PROSITE" id="PS50011">
    <property type="entry name" value="PROTEIN_KINASE_DOM"/>
    <property type="match status" value="1"/>
</dbReference>
<dbReference type="PROSITE" id="PS00108">
    <property type="entry name" value="PROTEIN_KINASE_ST"/>
    <property type="match status" value="1"/>
</dbReference>
<comment type="subcellular location">
    <subcellularLocation>
        <location evidence="1">Membrane</location>
        <topology evidence="1">Single-pass membrane protein</topology>
    </subcellularLocation>
</comment>
<dbReference type="InterPro" id="IPR017441">
    <property type="entry name" value="Protein_kinase_ATP_BS"/>
</dbReference>
<comment type="similarity">
    <text evidence="16">Belongs to the protein kinase superfamily.</text>
</comment>
<dbReference type="GO" id="GO:0016020">
    <property type="term" value="C:membrane"/>
    <property type="evidence" value="ECO:0007669"/>
    <property type="project" value="UniProtKB-SubCell"/>
</dbReference>
<dbReference type="InterPro" id="IPR052059">
    <property type="entry name" value="CR_Ser/Thr_kinase"/>
</dbReference>
<dbReference type="Pfam" id="PF00069">
    <property type="entry name" value="Pkinase"/>
    <property type="match status" value="1"/>
</dbReference>
<keyword evidence="9" id="KW-0418">Kinase</keyword>
<dbReference type="FunFam" id="1.10.510.10:FF:000044">
    <property type="entry name" value="Putative LRR receptor-like serine/threonine-protein kinase"/>
    <property type="match status" value="1"/>
</dbReference>
<keyword evidence="7" id="KW-0677">Repeat</keyword>
<dbReference type="PANTHER" id="PTHR47973">
    <property type="entry name" value="CYSTEINE-RICH RECEPTOR-LIKE PROTEIN KINASE 3"/>
    <property type="match status" value="1"/>
</dbReference>
<dbReference type="SUPFAM" id="SSF56112">
    <property type="entry name" value="Protein kinase-like (PK-like)"/>
    <property type="match status" value="1"/>
</dbReference>
<sequence length="371" mass="40825">MMHCCFGASRAEKKEQGRNNQDLSGSLPVHLQLFTYNELRSATNNFHPSNKIGRGGFGTVYKGILRNGRQVAIKALSAGSKQGAKEFLTEIDMISNVKHPNLVELIGCCVQGTDRILVYEYMENKSLDRALLGSKSNAIKLDWSVRSSICLGAAKGLAFLHEELEPHIVHRDIKASNLLLDKEFVPKIGDFGLAKLFPENITHISTRVAGTTGYLAPEYAIGGKLTKKADVYSFGVLTLELISGRANSEASWGDNMQTCLLEQTWKLYEEGKLQELVDPEVEECLEDEVIRYAKIALFCTQAAPARRPSMTQVVTMLSKDIRLNDKELTAPGFFNSGGYSGEPSSTMKGTYTSVSQPFTSSAITITQVTPR</sequence>
<evidence type="ECO:0000256" key="4">
    <source>
        <dbReference type="ARBA" id="ARBA00022679"/>
    </source>
</evidence>
<dbReference type="InterPro" id="IPR000719">
    <property type="entry name" value="Prot_kinase_dom"/>
</dbReference>
<evidence type="ECO:0000256" key="6">
    <source>
        <dbReference type="ARBA" id="ARBA00022729"/>
    </source>
</evidence>
<gene>
    <name evidence="19" type="ORF">Syun_027366</name>
</gene>
<feature type="region of interest" description="Disordered" evidence="17">
    <location>
        <begin position="1"/>
        <end position="24"/>
    </location>
</feature>
<evidence type="ECO:0000256" key="13">
    <source>
        <dbReference type="ARBA" id="ARBA00023170"/>
    </source>
</evidence>
<evidence type="ECO:0000256" key="3">
    <source>
        <dbReference type="ARBA" id="ARBA00022553"/>
    </source>
</evidence>
<accession>A0AAP0EFH8</accession>
<feature type="domain" description="Protein kinase" evidence="18">
    <location>
        <begin position="46"/>
        <end position="323"/>
    </location>
</feature>
<evidence type="ECO:0000256" key="9">
    <source>
        <dbReference type="ARBA" id="ARBA00022777"/>
    </source>
</evidence>
<evidence type="ECO:0000256" key="11">
    <source>
        <dbReference type="ARBA" id="ARBA00022989"/>
    </source>
</evidence>
<keyword evidence="13" id="KW-0675">Receptor</keyword>
<dbReference type="EMBL" id="JBBNAF010000012">
    <property type="protein sequence ID" value="KAK9092455.1"/>
    <property type="molecule type" value="Genomic_DNA"/>
</dbReference>
<evidence type="ECO:0000313" key="19">
    <source>
        <dbReference type="EMBL" id="KAK9092455.1"/>
    </source>
</evidence>
<evidence type="ECO:0000256" key="17">
    <source>
        <dbReference type="SAM" id="MobiDB-lite"/>
    </source>
</evidence>
<feature type="binding site" evidence="15">
    <location>
        <position position="74"/>
    </location>
    <ligand>
        <name>ATP</name>
        <dbReference type="ChEBI" id="CHEBI:30616"/>
    </ligand>
</feature>
<evidence type="ECO:0000256" key="5">
    <source>
        <dbReference type="ARBA" id="ARBA00022692"/>
    </source>
</evidence>
<keyword evidence="2 16" id="KW-0723">Serine/threonine-protein kinase</keyword>
<dbReference type="InterPro" id="IPR011009">
    <property type="entry name" value="Kinase-like_dom_sf"/>
</dbReference>
<keyword evidence="6" id="KW-0732">Signal</keyword>
<evidence type="ECO:0000256" key="16">
    <source>
        <dbReference type="RuleBase" id="RU000304"/>
    </source>
</evidence>
<keyword evidence="5" id="KW-0812">Transmembrane</keyword>
<keyword evidence="10 15" id="KW-0067">ATP-binding</keyword>
<evidence type="ECO:0000256" key="1">
    <source>
        <dbReference type="ARBA" id="ARBA00004167"/>
    </source>
</evidence>
<dbReference type="Proteomes" id="UP001420932">
    <property type="component" value="Unassembled WGS sequence"/>
</dbReference>
<evidence type="ECO:0000256" key="15">
    <source>
        <dbReference type="PROSITE-ProRule" id="PRU10141"/>
    </source>
</evidence>
<dbReference type="AlphaFoldDB" id="A0AAP0EFH8"/>
<dbReference type="Gene3D" id="3.30.200.20">
    <property type="entry name" value="Phosphorylase Kinase, domain 1"/>
    <property type="match status" value="1"/>
</dbReference>
<dbReference type="InterPro" id="IPR008271">
    <property type="entry name" value="Ser/Thr_kinase_AS"/>
</dbReference>
<keyword evidence="3" id="KW-0597">Phosphoprotein</keyword>
<keyword evidence="8 15" id="KW-0547">Nucleotide-binding</keyword>
<evidence type="ECO:0000313" key="20">
    <source>
        <dbReference type="Proteomes" id="UP001420932"/>
    </source>
</evidence>
<evidence type="ECO:0000256" key="12">
    <source>
        <dbReference type="ARBA" id="ARBA00023136"/>
    </source>
</evidence>
<evidence type="ECO:0000256" key="7">
    <source>
        <dbReference type="ARBA" id="ARBA00022737"/>
    </source>
</evidence>
<keyword evidence="4" id="KW-0808">Transferase</keyword>
<dbReference type="Gene3D" id="1.10.510.10">
    <property type="entry name" value="Transferase(Phosphotransferase) domain 1"/>
    <property type="match status" value="1"/>
</dbReference>
<dbReference type="SMART" id="SM00220">
    <property type="entry name" value="S_TKc"/>
    <property type="match status" value="1"/>
</dbReference>
<evidence type="ECO:0000259" key="18">
    <source>
        <dbReference type="PROSITE" id="PS50011"/>
    </source>
</evidence>